<dbReference type="PANTHER" id="PTHR34309">
    <property type="entry name" value="SLR1406 PROTEIN"/>
    <property type="match status" value="1"/>
</dbReference>
<evidence type="ECO:0000313" key="3">
    <source>
        <dbReference type="Proteomes" id="UP000283975"/>
    </source>
</evidence>
<dbReference type="InterPro" id="IPR052517">
    <property type="entry name" value="GlcG_carb_metab_protein"/>
</dbReference>
<dbReference type="Proteomes" id="UP000283975">
    <property type="component" value="Unassembled WGS sequence"/>
</dbReference>
<dbReference type="EMBL" id="QRZM01000003">
    <property type="protein sequence ID" value="RGV76824.1"/>
    <property type="molecule type" value="Genomic_DNA"/>
</dbReference>
<dbReference type="SUPFAM" id="SSF143744">
    <property type="entry name" value="GlcG-like"/>
    <property type="match status" value="1"/>
</dbReference>
<dbReference type="InterPro" id="IPR005624">
    <property type="entry name" value="PduO/GlcC-like"/>
</dbReference>
<dbReference type="RefSeq" id="WP_002568833.1">
    <property type="nucleotide sequence ID" value="NZ_BAABXO010000001.1"/>
</dbReference>
<comment type="caution">
    <text evidence="1">The sequence shown here is derived from an EMBL/GenBank/DDBJ whole genome shotgun (WGS) entry which is preliminary data.</text>
</comment>
<accession>A0A412Z9S4</accession>
<sequence>MNETHTAKEITAALLDALKHQGLCLKEALQMIEKGEEMAEIIHVPMVITVVDEGGNTVAMHRMDDSLLASISISYSKAYTAAALRAPTGEAARDILPGQSLYGLQQTHPGKFCIFGGGIPIMKNGRCIGGLGVSGGTVEQDMTVARHALSLD</sequence>
<dbReference type="InterPro" id="IPR038084">
    <property type="entry name" value="PduO/GlcC-like_sf"/>
</dbReference>
<dbReference type="Proteomes" id="UP000284543">
    <property type="component" value="Unassembled WGS sequence"/>
</dbReference>
<dbReference type="Pfam" id="PF03928">
    <property type="entry name" value="HbpS-like"/>
    <property type="match status" value="1"/>
</dbReference>
<dbReference type="KEGG" id="cbol:CGC65_23975"/>
<gene>
    <name evidence="2" type="ORF">DW839_10060</name>
    <name evidence="1" type="ORF">DWW02_09740</name>
</gene>
<name>A0A412Z9S4_9FIRM</name>
<evidence type="ECO:0000313" key="2">
    <source>
        <dbReference type="EMBL" id="RHC56293.1"/>
    </source>
</evidence>
<dbReference type="EMBL" id="QSHZ01000009">
    <property type="protein sequence ID" value="RHC56293.1"/>
    <property type="molecule type" value="Genomic_DNA"/>
</dbReference>
<evidence type="ECO:0000313" key="4">
    <source>
        <dbReference type="Proteomes" id="UP000284543"/>
    </source>
</evidence>
<dbReference type="AlphaFoldDB" id="A0A412Z9S4"/>
<dbReference type="Gene3D" id="3.30.450.150">
    <property type="entry name" value="Haem-degrading domain"/>
    <property type="match status" value="1"/>
</dbReference>
<protein>
    <submittedName>
        <fullName evidence="1">Heme-binding protein</fullName>
    </submittedName>
</protein>
<proteinExistence type="predicted"/>
<reference evidence="3 4" key="1">
    <citation type="submission" date="2018-08" db="EMBL/GenBank/DDBJ databases">
        <title>A genome reference for cultivated species of the human gut microbiota.</title>
        <authorList>
            <person name="Zou Y."/>
            <person name="Xue W."/>
            <person name="Luo G."/>
        </authorList>
    </citation>
    <scope>NUCLEOTIDE SEQUENCE [LARGE SCALE GENOMIC DNA]</scope>
    <source>
        <strain evidence="1 4">AF14-18</strain>
        <strain evidence="2 3">AM35-14</strain>
    </source>
</reference>
<organism evidence="1 4">
    <name type="scientific">Enterocloster bolteae</name>
    <dbReference type="NCBI Taxonomy" id="208479"/>
    <lineage>
        <taxon>Bacteria</taxon>
        <taxon>Bacillati</taxon>
        <taxon>Bacillota</taxon>
        <taxon>Clostridia</taxon>
        <taxon>Lachnospirales</taxon>
        <taxon>Lachnospiraceae</taxon>
        <taxon>Enterocloster</taxon>
    </lineage>
</organism>
<evidence type="ECO:0000313" key="1">
    <source>
        <dbReference type="EMBL" id="RGV76824.1"/>
    </source>
</evidence>
<dbReference type="PANTHER" id="PTHR34309:SF1">
    <property type="entry name" value="PROTEIN GLCG"/>
    <property type="match status" value="1"/>
</dbReference>